<feature type="compositionally biased region" description="Basic and acidic residues" evidence="1">
    <location>
        <begin position="87"/>
        <end position="97"/>
    </location>
</feature>
<feature type="region of interest" description="Disordered" evidence="1">
    <location>
        <begin position="122"/>
        <end position="154"/>
    </location>
</feature>
<accession>A0ABN8QGH1</accession>
<feature type="compositionally biased region" description="Basic and acidic residues" evidence="1">
    <location>
        <begin position="52"/>
        <end position="79"/>
    </location>
</feature>
<feature type="compositionally biased region" description="Basic and acidic residues" evidence="1">
    <location>
        <begin position="122"/>
        <end position="137"/>
    </location>
</feature>
<reference evidence="2 3" key="1">
    <citation type="submission" date="2022-05" db="EMBL/GenBank/DDBJ databases">
        <authorList>
            <consortium name="Genoscope - CEA"/>
            <person name="William W."/>
        </authorList>
    </citation>
    <scope>NUCLEOTIDE SEQUENCE [LARGE SCALE GENOMIC DNA]</scope>
</reference>
<keyword evidence="3" id="KW-1185">Reference proteome</keyword>
<dbReference type="EMBL" id="CALNXK010000126">
    <property type="protein sequence ID" value="CAH3163570.1"/>
    <property type="molecule type" value="Genomic_DNA"/>
</dbReference>
<feature type="region of interest" description="Disordered" evidence="1">
    <location>
        <begin position="52"/>
        <end position="107"/>
    </location>
</feature>
<sequence>EIAQNLNGLSVPKFTVRTRSVRDRLTLLLRKYKEKTALCEIIEKEQAADLERKENTNTLTKKNENDKASAKESRLKALERLGQTKKRNADSCDEVIKPKSRRSTTEAVQILKEKFENEKEFQKEEMELKKKEQENKAAQHQMLIDQHTQNQQQY</sequence>
<organism evidence="2 3">
    <name type="scientific">Porites lobata</name>
    <dbReference type="NCBI Taxonomy" id="104759"/>
    <lineage>
        <taxon>Eukaryota</taxon>
        <taxon>Metazoa</taxon>
        <taxon>Cnidaria</taxon>
        <taxon>Anthozoa</taxon>
        <taxon>Hexacorallia</taxon>
        <taxon>Scleractinia</taxon>
        <taxon>Fungiina</taxon>
        <taxon>Poritidae</taxon>
        <taxon>Porites</taxon>
    </lineage>
</organism>
<evidence type="ECO:0000313" key="2">
    <source>
        <dbReference type="EMBL" id="CAH3163570.1"/>
    </source>
</evidence>
<feature type="non-terminal residue" evidence="2">
    <location>
        <position position="154"/>
    </location>
</feature>
<dbReference type="Proteomes" id="UP001159405">
    <property type="component" value="Unassembled WGS sequence"/>
</dbReference>
<feature type="non-terminal residue" evidence="2">
    <location>
        <position position="1"/>
    </location>
</feature>
<gene>
    <name evidence="2" type="ORF">PLOB_00005902</name>
</gene>
<comment type="caution">
    <text evidence="2">The sequence shown here is derived from an EMBL/GenBank/DDBJ whole genome shotgun (WGS) entry which is preliminary data.</text>
</comment>
<proteinExistence type="predicted"/>
<name>A0ABN8QGH1_9CNID</name>
<protein>
    <submittedName>
        <fullName evidence="2">Uncharacterized protein</fullName>
    </submittedName>
</protein>
<evidence type="ECO:0000313" key="3">
    <source>
        <dbReference type="Proteomes" id="UP001159405"/>
    </source>
</evidence>
<evidence type="ECO:0000256" key="1">
    <source>
        <dbReference type="SAM" id="MobiDB-lite"/>
    </source>
</evidence>